<gene>
    <name evidence="1" type="ORF">LCGC14_2717390</name>
</gene>
<protein>
    <submittedName>
        <fullName evidence="1">Uncharacterized protein</fullName>
    </submittedName>
</protein>
<dbReference type="EMBL" id="LAZR01048849">
    <property type="protein sequence ID" value="KKK90997.1"/>
    <property type="molecule type" value="Genomic_DNA"/>
</dbReference>
<comment type="caution">
    <text evidence="1">The sequence shown here is derived from an EMBL/GenBank/DDBJ whole genome shotgun (WGS) entry which is preliminary data.</text>
</comment>
<proteinExistence type="predicted"/>
<evidence type="ECO:0000313" key="1">
    <source>
        <dbReference type="EMBL" id="KKK90997.1"/>
    </source>
</evidence>
<name>A0A0F8ZB21_9ZZZZ</name>
<organism evidence="1">
    <name type="scientific">marine sediment metagenome</name>
    <dbReference type="NCBI Taxonomy" id="412755"/>
    <lineage>
        <taxon>unclassified sequences</taxon>
        <taxon>metagenomes</taxon>
        <taxon>ecological metagenomes</taxon>
    </lineage>
</organism>
<accession>A0A0F8ZB21</accession>
<sequence>MTHQTIKSSQTLALEAIASMKPGNSSSNAQLLALCIAKARIGIDKAAA</sequence>
<reference evidence="1" key="1">
    <citation type="journal article" date="2015" name="Nature">
        <title>Complex archaea that bridge the gap between prokaryotes and eukaryotes.</title>
        <authorList>
            <person name="Spang A."/>
            <person name="Saw J.H."/>
            <person name="Jorgensen S.L."/>
            <person name="Zaremba-Niedzwiedzka K."/>
            <person name="Martijn J."/>
            <person name="Lind A.E."/>
            <person name="van Eijk R."/>
            <person name="Schleper C."/>
            <person name="Guy L."/>
            <person name="Ettema T.J."/>
        </authorList>
    </citation>
    <scope>NUCLEOTIDE SEQUENCE</scope>
</reference>
<dbReference type="AlphaFoldDB" id="A0A0F8ZB21"/>